<gene>
    <name evidence="3" type="primary">Aste57867_16916</name>
    <name evidence="2" type="ORF">As57867_016858</name>
    <name evidence="3" type="ORF">ASTE57867_16916</name>
</gene>
<feature type="region of interest" description="Disordered" evidence="1">
    <location>
        <begin position="1206"/>
        <end position="1229"/>
    </location>
</feature>
<sequence length="1289" mass="143598">MGDDNLGPRGAADWAQSVLPPALRDETKWLCEAMATLRPSQRDHFSHVVRLQSNDLRTKIWSAFHTHGGANAVTTYVHDILRVYSYLHKTFSSSSAAFTCLTQLHAAFAAPWERSSMEELLVATTNLPTFAALFQDVPPPKQQVYLDVASEHVVAFEAFLAWLKRDPDARHSVHILFGKLDNDNFELWVTCVVVRAAPAQRDALVRVLHTFHASHRLPKLANVFFAHGHHADLVTYLVNLSATDLHVADTLLPQLSAASSAILITSMKPFAASLQALADHPLPNPAMLERLIGHLALVSDVNMTSAINMWLQFVATRGLDECWRLLDHYLALDTTTSTRLLHVVATLPTEDHAHLATLLLLLLEETPPDCLAFTSAAVQFPLHDLQVFLQVAAQFSATETCRVVKILAAPLPLPCLAPFLALLDLPHALRPLLYASLDSLDDVSPLVLVQTLLQLWRTDAAILEDVLRHVASYDPDPKRSLCATVLQLDSVDLNRRVLLFLLAPPADMERLGCLRLLLHVPPATYDSILSLFQHPERTSLELLVFSDMLLGVDTPETIHAVLRVLGRLDDTHLHAFFVYLEHVDDATALVEILNDFSLADVQLYLDLAVGLSQSMLRELNAFVLHLTLPGRTALLKLIPNPRRHILSRLIMSIHTLDNHASCKILQALEHHTWDYRSLLVEQFRIIDDPTALAQLVAIHETLGDDSTTRYQLETYAMLASYCSKATQMQLIAVLYRMFPPDRTDFVSLIRNHAAWQPTEAIAPGFWTEDRVAKLCALLLKRNSTVAAHLVHLLGKLAPSFHEHFLHTCRDLSPDMAYFTSILHRASVAQVHALTPLLFSLDETNVCRLGRCMRQMLKHYDLDMAVQVLLAMPRLPRFLAYFDKTTSPSRFVQVLAAYHDTTAAVVAFLGAMDMDDATLVTQQLLSLDPERKARLETLLRRPGVRMTGQEKALYLSVLDGSHVLSVARTDDKRLLAPRTTPTAAPLAPLDPVWSWQHMAARSLSRKAKRVGQCKFDVAAKRTPTHVHVEKEYYSLSLLPNREGTVSLATPLRDDDDDDVDALMSLMQLQVDRGDEDDNQGRGGVDDTNHCVGYGEPESIPTTLTTVDSEDDHGEGPSPFSPLSGDENGDDDDGGDDDDPPSSPEFHPSRLFDHVLQDSHVKRPLHTVEEEYLDARGNHLPRLHRHCRKPPSSSKALRGIMPAIQREAMQTTKRRPSSTPSSPYSAIAGDSNLCHWPPTRIRVAKTSEAKQKVFDARIRKNMGVPMPLLVPTKARPTDVASMRRSSSCPSV</sequence>
<dbReference type="EMBL" id="CAADRA010006024">
    <property type="protein sequence ID" value="VFT93678.1"/>
    <property type="molecule type" value="Genomic_DNA"/>
</dbReference>
<feature type="compositionally biased region" description="Acidic residues" evidence="1">
    <location>
        <begin position="1125"/>
        <end position="1138"/>
    </location>
</feature>
<accession>A0A485L6J0</accession>
<feature type="region of interest" description="Disordered" evidence="1">
    <location>
        <begin position="1069"/>
        <end position="1147"/>
    </location>
</feature>
<name>A0A485L6J0_9STRA</name>
<keyword evidence="4" id="KW-1185">Reference proteome</keyword>
<evidence type="ECO:0000313" key="4">
    <source>
        <dbReference type="Proteomes" id="UP000332933"/>
    </source>
</evidence>
<dbReference type="EMBL" id="VJMH01006003">
    <property type="protein sequence ID" value="KAF0691920.1"/>
    <property type="molecule type" value="Genomic_DNA"/>
</dbReference>
<evidence type="ECO:0000256" key="1">
    <source>
        <dbReference type="SAM" id="MobiDB-lite"/>
    </source>
</evidence>
<evidence type="ECO:0000313" key="3">
    <source>
        <dbReference type="EMBL" id="VFT93678.1"/>
    </source>
</evidence>
<organism evidence="3 4">
    <name type="scientific">Aphanomyces stellatus</name>
    <dbReference type="NCBI Taxonomy" id="120398"/>
    <lineage>
        <taxon>Eukaryota</taxon>
        <taxon>Sar</taxon>
        <taxon>Stramenopiles</taxon>
        <taxon>Oomycota</taxon>
        <taxon>Saprolegniomycetes</taxon>
        <taxon>Saprolegniales</taxon>
        <taxon>Verrucalvaceae</taxon>
        <taxon>Aphanomyces</taxon>
    </lineage>
</organism>
<proteinExistence type="predicted"/>
<dbReference type="Proteomes" id="UP000332933">
    <property type="component" value="Unassembled WGS sequence"/>
</dbReference>
<feature type="region of interest" description="Disordered" evidence="1">
    <location>
        <begin position="1266"/>
        <end position="1289"/>
    </location>
</feature>
<protein>
    <submittedName>
        <fullName evidence="3">Aste57867_16916 protein</fullName>
    </submittedName>
</protein>
<evidence type="ECO:0000313" key="2">
    <source>
        <dbReference type="EMBL" id="KAF0691920.1"/>
    </source>
</evidence>
<reference evidence="3 4" key="1">
    <citation type="submission" date="2019-03" db="EMBL/GenBank/DDBJ databases">
        <authorList>
            <person name="Gaulin E."/>
            <person name="Dumas B."/>
        </authorList>
    </citation>
    <scope>NUCLEOTIDE SEQUENCE [LARGE SCALE GENOMIC DNA]</scope>
    <source>
        <strain evidence="3">CBS 568.67</strain>
    </source>
</reference>
<dbReference type="OrthoDB" id="72280at2759"/>
<reference evidence="2" key="2">
    <citation type="submission" date="2019-06" db="EMBL/GenBank/DDBJ databases">
        <title>Genomics analysis of Aphanomyces spp. identifies a new class of oomycete effector associated with host adaptation.</title>
        <authorList>
            <person name="Gaulin E."/>
        </authorList>
    </citation>
    <scope>NUCLEOTIDE SEQUENCE</scope>
    <source>
        <strain evidence="2">CBS 578.67</strain>
    </source>
</reference>